<keyword evidence="2" id="KW-0732">Signal</keyword>
<dbReference type="EMBL" id="JAFMPT010000010">
    <property type="protein sequence ID" value="MCC1484712.1"/>
    <property type="molecule type" value="Genomic_DNA"/>
</dbReference>
<evidence type="ECO:0000256" key="1">
    <source>
        <dbReference type="SAM" id="Coils"/>
    </source>
</evidence>
<accession>A0ABS8ENW6</accession>
<evidence type="ECO:0000256" key="2">
    <source>
        <dbReference type="SAM" id="SignalP"/>
    </source>
</evidence>
<keyword evidence="1" id="KW-0175">Coiled coil</keyword>
<reference evidence="3" key="1">
    <citation type="submission" date="2021-03" db="EMBL/GenBank/DDBJ databases">
        <authorList>
            <person name="Ping X."/>
        </authorList>
    </citation>
    <scope>NUCLEOTIDE SEQUENCE</scope>
    <source>
        <strain evidence="3">E313</strain>
    </source>
</reference>
<feature type="chain" id="PRO_5045483077" evidence="2">
    <location>
        <begin position="23"/>
        <end position="300"/>
    </location>
</feature>
<protein>
    <submittedName>
        <fullName evidence="3">Uncharacterized protein</fullName>
    </submittedName>
</protein>
<proteinExistence type="predicted"/>
<evidence type="ECO:0000313" key="3">
    <source>
        <dbReference type="EMBL" id="MCC1484712.1"/>
    </source>
</evidence>
<feature type="signal peptide" evidence="2">
    <location>
        <begin position="1"/>
        <end position="22"/>
    </location>
</feature>
<comment type="caution">
    <text evidence="3">The sequence shown here is derived from an EMBL/GenBank/DDBJ whole genome shotgun (WGS) entry which is preliminary data.</text>
</comment>
<gene>
    <name evidence="3" type="ORF">J1C55_08935</name>
</gene>
<evidence type="ECO:0000313" key="4">
    <source>
        <dbReference type="Proteomes" id="UP000778797"/>
    </source>
</evidence>
<dbReference type="Proteomes" id="UP000778797">
    <property type="component" value="Unassembled WGS sequence"/>
</dbReference>
<dbReference type="RefSeq" id="WP_227477153.1">
    <property type="nucleotide sequence ID" value="NZ_JAFMPT010000010.1"/>
</dbReference>
<organism evidence="3 4">
    <name type="scientific">Winogradskyella immobilis</name>
    <dbReference type="NCBI Taxonomy" id="2816852"/>
    <lineage>
        <taxon>Bacteria</taxon>
        <taxon>Pseudomonadati</taxon>
        <taxon>Bacteroidota</taxon>
        <taxon>Flavobacteriia</taxon>
        <taxon>Flavobacteriales</taxon>
        <taxon>Flavobacteriaceae</taxon>
        <taxon>Winogradskyella</taxon>
    </lineage>
</organism>
<keyword evidence="4" id="KW-1185">Reference proteome</keyword>
<feature type="coiled-coil region" evidence="1">
    <location>
        <begin position="165"/>
        <end position="212"/>
    </location>
</feature>
<sequence length="300" mass="34230">MKSKLLLFIIVSCITTNVFSQANTNINQYKYVVVPLQFDFLKGKDQYRLNTLTRYLFKENGFDVYFDEQELPEDLFKNRCLAIYANVKKVKSFLSNKVQIELKDCRGNLIFVSDEASTKVKEYKEGYRIVVKEAFESIKFLDYSYDPKIDNALAQDITNAKSQKEAEDKAEIERLKKEVDALKAKEVEINKAAELRKSEAVAKQKESELQNEKPKTVNEAAPVKVPEMKRDETLKTELIVGGYRILDSDGAVAMTLLKTAAPNVYTVKGKDAIVFKQDGNWVYSENTGSSKVEKVLKIKL</sequence>
<name>A0ABS8ENW6_9FLAO</name>
<reference evidence="3" key="2">
    <citation type="submission" date="2021-10" db="EMBL/GenBank/DDBJ databases">
        <title>Genome of Winogradskyella sp. E313.</title>
        <authorList>
            <person name="Zhou Y."/>
        </authorList>
    </citation>
    <scope>NUCLEOTIDE SEQUENCE</scope>
    <source>
        <strain evidence="3">E313</strain>
    </source>
</reference>